<keyword evidence="4" id="KW-1185">Reference proteome</keyword>
<accession>A0A3L7JUM1</accession>
<dbReference type="Proteomes" id="UP000276770">
    <property type="component" value="Unassembled WGS sequence"/>
</dbReference>
<dbReference type="InterPro" id="IPR053957">
    <property type="entry name" value="DUF2089_Zn_ribbon"/>
</dbReference>
<dbReference type="InterPro" id="IPR018658">
    <property type="entry name" value="DUF2089"/>
</dbReference>
<dbReference type="OrthoDB" id="9797643at2"/>
<evidence type="ECO:0000313" key="3">
    <source>
        <dbReference type="EMBL" id="RLQ94587.1"/>
    </source>
</evidence>
<feature type="domain" description="DUF2089" evidence="2">
    <location>
        <begin position="9"/>
        <end position="40"/>
    </location>
</feature>
<sequence>MSYPLLTNCPVCSNSLKITKLQCNHCQTTVENEFEVSKLASLGQGQLHFIEVFLKCRGNIKEVEKELGISYPTVRGKLDEIISSLGYSTQKKLEVDKKKIVSLLEKGEITAEKAIQLLKEGEE</sequence>
<evidence type="ECO:0000259" key="1">
    <source>
        <dbReference type="Pfam" id="PF09862"/>
    </source>
</evidence>
<dbReference type="EMBL" id="RCVZ01000009">
    <property type="protein sequence ID" value="RLQ94587.1"/>
    <property type="molecule type" value="Genomic_DNA"/>
</dbReference>
<protein>
    <submittedName>
        <fullName evidence="3">DUF2089 domain-containing protein</fullName>
    </submittedName>
</protein>
<proteinExistence type="predicted"/>
<dbReference type="Pfam" id="PF09862">
    <property type="entry name" value="DUF2089"/>
    <property type="match status" value="1"/>
</dbReference>
<feature type="domain" description="DUF2089" evidence="1">
    <location>
        <begin position="44"/>
        <end position="87"/>
    </location>
</feature>
<reference evidence="3 4" key="1">
    <citation type="submission" date="2018-10" db="EMBL/GenBank/DDBJ databases">
        <title>Falsibacillus sp. genome draft.</title>
        <authorList>
            <person name="Shi S."/>
        </authorList>
    </citation>
    <scope>NUCLEOTIDE SEQUENCE [LARGE SCALE GENOMIC DNA]</scope>
    <source>
        <strain evidence="3 4">GY 10110</strain>
    </source>
</reference>
<name>A0A3L7JUM1_9BACI</name>
<comment type="caution">
    <text evidence="3">The sequence shown here is derived from an EMBL/GenBank/DDBJ whole genome shotgun (WGS) entry which is preliminary data.</text>
</comment>
<evidence type="ECO:0000313" key="4">
    <source>
        <dbReference type="Proteomes" id="UP000276770"/>
    </source>
</evidence>
<evidence type="ECO:0000259" key="2">
    <source>
        <dbReference type="Pfam" id="PF22747"/>
    </source>
</evidence>
<dbReference type="AlphaFoldDB" id="A0A3L7JUM1"/>
<dbReference type="RefSeq" id="WP_121681200.1">
    <property type="nucleotide sequence ID" value="NZ_RCVZ01000009.1"/>
</dbReference>
<gene>
    <name evidence="3" type="ORF">D9X91_13700</name>
</gene>
<organism evidence="3 4">
    <name type="scientific">Falsibacillus albus</name>
    <dbReference type="NCBI Taxonomy" id="2478915"/>
    <lineage>
        <taxon>Bacteria</taxon>
        <taxon>Bacillati</taxon>
        <taxon>Bacillota</taxon>
        <taxon>Bacilli</taxon>
        <taxon>Bacillales</taxon>
        <taxon>Bacillaceae</taxon>
        <taxon>Falsibacillus</taxon>
    </lineage>
</organism>
<dbReference type="Pfam" id="PF22747">
    <property type="entry name" value="Zn_ribbon_DUF2089"/>
    <property type="match status" value="1"/>
</dbReference>